<dbReference type="Gene3D" id="3.50.50.60">
    <property type="entry name" value="FAD/NAD(P)-binding domain"/>
    <property type="match status" value="1"/>
</dbReference>
<dbReference type="EMBL" id="CP114058">
    <property type="protein sequence ID" value="WAT02100.1"/>
    <property type="molecule type" value="Genomic_DNA"/>
</dbReference>
<sequence length="79" mass="8316">MMTKPKKIAIVGAGVAGMALGILATKQGHQVSLFERGSNVSYLGAGVTLWPNAMVRHAEDGAGRKNQARRGYTVHDAPV</sequence>
<dbReference type="Pfam" id="PF13450">
    <property type="entry name" value="NAD_binding_8"/>
    <property type="match status" value="1"/>
</dbReference>
<keyword evidence="2" id="KW-1185">Reference proteome</keyword>
<dbReference type="SUPFAM" id="SSF51905">
    <property type="entry name" value="FAD/NAD(P)-binding domain"/>
    <property type="match status" value="1"/>
</dbReference>
<dbReference type="RefSeq" id="WP_269128187.1">
    <property type="nucleotide sequence ID" value="NZ_CP114058.1"/>
</dbReference>
<name>A0ABY7HRV5_9GAMM</name>
<reference evidence="1" key="1">
    <citation type="submission" date="2022-12" db="EMBL/GenBank/DDBJ databases">
        <title>Complete genome sequence of an Australian strain of Rouxiella badensis DAR84756 and resolution of the R. badensis DSM100043 and R. chamberiensis DSM28324 genomes.</title>
        <authorList>
            <person name="Paul S."/>
            <person name="Anderson P.J."/>
            <person name="Maynard G."/>
            <person name="Dyall-Smith M."/>
            <person name="Kudinha T."/>
        </authorList>
    </citation>
    <scope>NUCLEOTIDE SEQUENCE</scope>
    <source>
        <strain evidence="1">DSM 28324</strain>
    </source>
</reference>
<gene>
    <name evidence="1" type="ORF">O1V66_05345</name>
</gene>
<protein>
    <submittedName>
        <fullName evidence="1">NAD(P)-binding protein</fullName>
    </submittedName>
</protein>
<accession>A0ABY7HRV5</accession>
<evidence type="ECO:0000313" key="2">
    <source>
        <dbReference type="Proteomes" id="UP001164712"/>
    </source>
</evidence>
<dbReference type="Proteomes" id="UP001164712">
    <property type="component" value="Chromosome"/>
</dbReference>
<evidence type="ECO:0000313" key="1">
    <source>
        <dbReference type="EMBL" id="WAT02100.1"/>
    </source>
</evidence>
<dbReference type="InterPro" id="IPR036188">
    <property type="entry name" value="FAD/NAD-bd_sf"/>
</dbReference>
<proteinExistence type="predicted"/>
<organism evidence="1 2">
    <name type="scientific">Rouxiella chamberiensis</name>
    <dbReference type="NCBI Taxonomy" id="1513468"/>
    <lineage>
        <taxon>Bacteria</taxon>
        <taxon>Pseudomonadati</taxon>
        <taxon>Pseudomonadota</taxon>
        <taxon>Gammaproteobacteria</taxon>
        <taxon>Enterobacterales</taxon>
        <taxon>Yersiniaceae</taxon>
        <taxon>Rouxiella</taxon>
    </lineage>
</organism>